<evidence type="ECO:0000313" key="2">
    <source>
        <dbReference type="Proteomes" id="UP000249458"/>
    </source>
</evidence>
<organism evidence="1 2">
    <name type="scientific">Legionella quinlivanii</name>
    <dbReference type="NCBI Taxonomy" id="45073"/>
    <lineage>
        <taxon>Bacteria</taxon>
        <taxon>Pseudomonadati</taxon>
        <taxon>Pseudomonadota</taxon>
        <taxon>Gammaproteobacteria</taxon>
        <taxon>Legionellales</taxon>
        <taxon>Legionellaceae</taxon>
        <taxon>Legionella</taxon>
    </lineage>
</organism>
<comment type="caution">
    <text evidence="1">The sequence shown here is derived from an EMBL/GenBank/DDBJ whole genome shotgun (WGS) entry which is preliminary data.</text>
</comment>
<dbReference type="AlphaFoldDB" id="A0A364LHW1"/>
<dbReference type="Proteomes" id="UP000249458">
    <property type="component" value="Unassembled WGS sequence"/>
</dbReference>
<dbReference type="RefSeq" id="WP_112219865.1">
    <property type="nucleotide sequence ID" value="NZ_MVJN01000007.1"/>
</dbReference>
<dbReference type="EMBL" id="MVJN01000007">
    <property type="protein sequence ID" value="RAP35935.1"/>
    <property type="molecule type" value="Genomic_DNA"/>
</dbReference>
<name>A0A364LHW1_9GAMM</name>
<reference evidence="1 2" key="1">
    <citation type="submission" date="2017-02" db="EMBL/GenBank/DDBJ databases">
        <title>Legionella quilivanii strain from human: case report and whole genome sequencing analysis.</title>
        <authorList>
            <person name="Lalancette C."/>
            <person name="Leduc J.-M."/>
            <person name="Levesque S."/>
            <person name="Fournier E."/>
            <person name="Saoud J."/>
            <person name="Faucher S.P."/>
            <person name="Bernard K."/>
            <person name="Martineau C."/>
            <person name="Longtin J."/>
        </authorList>
    </citation>
    <scope>NUCLEOTIDE SEQUENCE [LARGE SCALE GENOMIC DNA]</scope>
    <source>
        <strain evidence="1 2">ID143958</strain>
    </source>
</reference>
<evidence type="ECO:0000313" key="1">
    <source>
        <dbReference type="EMBL" id="RAP35935.1"/>
    </source>
</evidence>
<gene>
    <name evidence="1" type="ORF">B1207_10165</name>
</gene>
<proteinExistence type="predicted"/>
<accession>A0A364LHW1</accession>
<sequence length="63" mass="6594">MAIDEKSNSTAAILKKLGVGNNTLSASIQPVSTKAQGLAQSEADILKDILTRKEGPQNTPGWS</sequence>
<protein>
    <submittedName>
        <fullName evidence="1">Uncharacterized protein</fullName>
    </submittedName>
</protein>